<dbReference type="Pfam" id="PF00291">
    <property type="entry name" value="PALP"/>
    <property type="match status" value="1"/>
</dbReference>
<dbReference type="EC" id="4.3.1.15" evidence="4"/>
<protein>
    <submittedName>
        <fullName evidence="4">Diaminopropionate ammonia-lyase</fullName>
        <ecNumber evidence="4">4.3.1.15</ecNumber>
    </submittedName>
</protein>
<proteinExistence type="predicted"/>
<dbReference type="NCBIfam" id="TIGR01747">
    <property type="entry name" value="diampropi_NH3ly"/>
    <property type="match status" value="1"/>
</dbReference>
<dbReference type="NCBIfam" id="TIGR03528">
    <property type="entry name" value="2_3_DAP_am_ly"/>
    <property type="match status" value="1"/>
</dbReference>
<evidence type="ECO:0000259" key="3">
    <source>
        <dbReference type="Pfam" id="PF00291"/>
    </source>
</evidence>
<dbReference type="RefSeq" id="WP_021283298.1">
    <property type="nucleotide sequence ID" value="NZ_JAGGLL010000017.1"/>
</dbReference>
<dbReference type="PANTHER" id="PTHR42937:SF1">
    <property type="entry name" value="DIAMINOPROPIONATE AMMONIA-LYASE"/>
    <property type="match status" value="1"/>
</dbReference>
<evidence type="ECO:0000256" key="1">
    <source>
        <dbReference type="ARBA" id="ARBA00001933"/>
    </source>
</evidence>
<accession>A0ABS4K459</accession>
<dbReference type="InterPro" id="IPR010081">
    <property type="entry name" value="DiNH2opropionate_NH3_lyase"/>
</dbReference>
<dbReference type="PANTHER" id="PTHR42937">
    <property type="match status" value="1"/>
</dbReference>
<evidence type="ECO:0000313" key="5">
    <source>
        <dbReference type="Proteomes" id="UP001519308"/>
    </source>
</evidence>
<keyword evidence="5" id="KW-1185">Reference proteome</keyword>
<dbReference type="InterPro" id="IPR019871">
    <property type="entry name" value="DiNH2propionate_NH3-lyase_sub"/>
</dbReference>
<dbReference type="Proteomes" id="UP001519308">
    <property type="component" value="Unassembled WGS sequence"/>
</dbReference>
<evidence type="ECO:0000256" key="2">
    <source>
        <dbReference type="ARBA" id="ARBA00022898"/>
    </source>
</evidence>
<comment type="caution">
    <text evidence="4">The sequence shown here is derived from an EMBL/GenBank/DDBJ whole genome shotgun (WGS) entry which is preliminary data.</text>
</comment>
<name>A0ABS4K459_9CLOT</name>
<keyword evidence="2" id="KW-0663">Pyridoxal phosphate</keyword>
<gene>
    <name evidence="4" type="ORF">J2Z44_002394</name>
</gene>
<dbReference type="InterPro" id="IPR001926">
    <property type="entry name" value="TrpB-like_PALP"/>
</dbReference>
<feature type="domain" description="Tryptophan synthase beta chain-like PALP" evidence="3">
    <location>
        <begin position="46"/>
        <end position="356"/>
    </location>
</feature>
<evidence type="ECO:0000313" key="4">
    <source>
        <dbReference type="EMBL" id="MBP2022573.1"/>
    </source>
</evidence>
<keyword evidence="4" id="KW-0456">Lyase</keyword>
<organism evidence="4 5">
    <name type="scientific">Clostridium punense</name>
    <dbReference type="NCBI Taxonomy" id="1054297"/>
    <lineage>
        <taxon>Bacteria</taxon>
        <taxon>Bacillati</taxon>
        <taxon>Bacillota</taxon>
        <taxon>Clostridia</taxon>
        <taxon>Eubacteriales</taxon>
        <taxon>Clostridiaceae</taxon>
        <taxon>Clostridium</taxon>
    </lineage>
</organism>
<comment type="cofactor">
    <cofactor evidence="1">
        <name>pyridoxal 5'-phosphate</name>
        <dbReference type="ChEBI" id="CHEBI:597326"/>
    </cofactor>
</comment>
<dbReference type="NCBIfam" id="NF006058">
    <property type="entry name" value="PRK08206.1"/>
    <property type="match status" value="1"/>
</dbReference>
<sequence>MEKKNNIDFIFNKSYKPLKENCPEFLSSEELKKVRHIHDSIPQCKTSPLVHLTSLSEYLGLKSIFVKNESKRGSINSFKILGATYAVSKLICGKLGLEIEEVTFDYLKSKEVNEKINNITLVTCSDGNHGRGIAWTANQLGLKAIIYMPKGTVESRVKNIETLGAQVVVTELNYDDTVRHANKMAQLNNWHIVQDTSWEGYDEIPKNILQGYSTMGMEAIEQLQALGVCKPTHIFVQAGVGAMAGGVTGAIANFYDGAIPTTVIMEPTNAACYFKSAEINDGFPHNVDGDLESIMAGLACGEPVKAGWDIIKDFAYGFCKCPDYVTADGMRVLGNPIGEDERIIAGESAGVGIGFILKVMTDPQYRKTKELLKLNKESVVLVFSTEGDTDPINYRKIVWNGAYGSNL</sequence>
<dbReference type="SUPFAM" id="SSF53686">
    <property type="entry name" value="Tryptophan synthase beta subunit-like PLP-dependent enzymes"/>
    <property type="match status" value="1"/>
</dbReference>
<dbReference type="GO" id="GO:0008838">
    <property type="term" value="F:diaminopropionate ammonia-lyase activity"/>
    <property type="evidence" value="ECO:0007669"/>
    <property type="project" value="UniProtKB-EC"/>
</dbReference>
<dbReference type="InterPro" id="IPR036052">
    <property type="entry name" value="TrpB-like_PALP_sf"/>
</dbReference>
<dbReference type="CDD" id="cd00640">
    <property type="entry name" value="Trp-synth-beta_II"/>
    <property type="match status" value="1"/>
</dbReference>
<dbReference type="EMBL" id="JAGGLL010000017">
    <property type="protein sequence ID" value="MBP2022573.1"/>
    <property type="molecule type" value="Genomic_DNA"/>
</dbReference>
<dbReference type="Gene3D" id="3.40.50.1100">
    <property type="match status" value="3"/>
</dbReference>
<reference evidence="4 5" key="1">
    <citation type="submission" date="2021-03" db="EMBL/GenBank/DDBJ databases">
        <title>Genomic Encyclopedia of Type Strains, Phase IV (KMG-IV): sequencing the most valuable type-strain genomes for metagenomic binning, comparative biology and taxonomic classification.</title>
        <authorList>
            <person name="Goeker M."/>
        </authorList>
    </citation>
    <scope>NUCLEOTIDE SEQUENCE [LARGE SCALE GENOMIC DNA]</scope>
    <source>
        <strain evidence="4 5">DSM 28650</strain>
    </source>
</reference>